<name>A0AAN6YZ29_9PEZI</name>
<feature type="compositionally biased region" description="Polar residues" evidence="1">
    <location>
        <begin position="20"/>
        <end position="31"/>
    </location>
</feature>
<comment type="caution">
    <text evidence="2">The sequence shown here is derived from an EMBL/GenBank/DDBJ whole genome shotgun (WGS) entry which is preliminary data.</text>
</comment>
<organism evidence="2 3">
    <name type="scientific">Parathielavia appendiculata</name>
    <dbReference type="NCBI Taxonomy" id="2587402"/>
    <lineage>
        <taxon>Eukaryota</taxon>
        <taxon>Fungi</taxon>
        <taxon>Dikarya</taxon>
        <taxon>Ascomycota</taxon>
        <taxon>Pezizomycotina</taxon>
        <taxon>Sordariomycetes</taxon>
        <taxon>Sordariomycetidae</taxon>
        <taxon>Sordariales</taxon>
        <taxon>Chaetomiaceae</taxon>
        <taxon>Parathielavia</taxon>
    </lineage>
</organism>
<protein>
    <submittedName>
        <fullName evidence="2">Uncharacterized protein</fullName>
    </submittedName>
</protein>
<reference evidence="2" key="2">
    <citation type="submission" date="2023-05" db="EMBL/GenBank/DDBJ databases">
        <authorList>
            <consortium name="Lawrence Berkeley National Laboratory"/>
            <person name="Steindorff A."/>
            <person name="Hensen N."/>
            <person name="Bonometti L."/>
            <person name="Westerberg I."/>
            <person name="Brannstrom I.O."/>
            <person name="Guillou S."/>
            <person name="Cros-Aarteil S."/>
            <person name="Calhoun S."/>
            <person name="Haridas S."/>
            <person name="Kuo A."/>
            <person name="Mondo S."/>
            <person name="Pangilinan J."/>
            <person name="Riley R."/>
            <person name="Labutti K."/>
            <person name="Andreopoulos B."/>
            <person name="Lipzen A."/>
            <person name="Chen C."/>
            <person name="Yanf M."/>
            <person name="Daum C."/>
            <person name="Ng V."/>
            <person name="Clum A."/>
            <person name="Ohm R."/>
            <person name="Martin F."/>
            <person name="Silar P."/>
            <person name="Natvig D."/>
            <person name="Lalanne C."/>
            <person name="Gautier V."/>
            <person name="Ament-Velasquez S.L."/>
            <person name="Kruys A."/>
            <person name="Hutchinson M.I."/>
            <person name="Powell A.J."/>
            <person name="Barry K."/>
            <person name="Miller A.N."/>
            <person name="Grigoriev I.V."/>
            <person name="Debuchy R."/>
            <person name="Gladieux P."/>
            <person name="Thoren M.H."/>
            <person name="Johannesson H."/>
        </authorList>
    </citation>
    <scope>NUCLEOTIDE SEQUENCE</scope>
    <source>
        <strain evidence="2">CBS 731.68</strain>
    </source>
</reference>
<dbReference type="EMBL" id="MU853258">
    <property type="protein sequence ID" value="KAK4118868.1"/>
    <property type="molecule type" value="Genomic_DNA"/>
</dbReference>
<sequence length="133" mass="14844">MAGCLKALHFWRKKSRPYSAGTNERSSSPQRGRTRTVWIPDPEKPPLDVQHVNFTLPSTGVPIRRHVNPSYSAAATPADTRWIDSATATKAAPAYFGSGVRMQDGDIGDPDEVARQKKAAQEEQERLDFFQMM</sequence>
<evidence type="ECO:0000256" key="1">
    <source>
        <dbReference type="SAM" id="MobiDB-lite"/>
    </source>
</evidence>
<evidence type="ECO:0000313" key="2">
    <source>
        <dbReference type="EMBL" id="KAK4118868.1"/>
    </source>
</evidence>
<dbReference type="Proteomes" id="UP001302602">
    <property type="component" value="Unassembled WGS sequence"/>
</dbReference>
<keyword evidence="3" id="KW-1185">Reference proteome</keyword>
<dbReference type="AlphaFoldDB" id="A0AAN6YZ29"/>
<accession>A0AAN6YZ29</accession>
<dbReference type="RefSeq" id="XP_062642641.1">
    <property type="nucleotide sequence ID" value="XM_062796730.1"/>
</dbReference>
<evidence type="ECO:0000313" key="3">
    <source>
        <dbReference type="Proteomes" id="UP001302602"/>
    </source>
</evidence>
<feature type="region of interest" description="Disordered" evidence="1">
    <location>
        <begin position="16"/>
        <end position="36"/>
    </location>
</feature>
<reference evidence="2" key="1">
    <citation type="journal article" date="2023" name="Mol. Phylogenet. Evol.">
        <title>Genome-scale phylogeny and comparative genomics of the fungal order Sordariales.</title>
        <authorList>
            <person name="Hensen N."/>
            <person name="Bonometti L."/>
            <person name="Westerberg I."/>
            <person name="Brannstrom I.O."/>
            <person name="Guillou S."/>
            <person name="Cros-Aarteil S."/>
            <person name="Calhoun S."/>
            <person name="Haridas S."/>
            <person name="Kuo A."/>
            <person name="Mondo S."/>
            <person name="Pangilinan J."/>
            <person name="Riley R."/>
            <person name="LaButti K."/>
            <person name="Andreopoulos B."/>
            <person name="Lipzen A."/>
            <person name="Chen C."/>
            <person name="Yan M."/>
            <person name="Daum C."/>
            <person name="Ng V."/>
            <person name="Clum A."/>
            <person name="Steindorff A."/>
            <person name="Ohm R.A."/>
            <person name="Martin F."/>
            <person name="Silar P."/>
            <person name="Natvig D.O."/>
            <person name="Lalanne C."/>
            <person name="Gautier V."/>
            <person name="Ament-Velasquez S.L."/>
            <person name="Kruys A."/>
            <person name="Hutchinson M.I."/>
            <person name="Powell A.J."/>
            <person name="Barry K."/>
            <person name="Miller A.N."/>
            <person name="Grigoriev I.V."/>
            <person name="Debuchy R."/>
            <person name="Gladieux P."/>
            <person name="Hiltunen Thoren M."/>
            <person name="Johannesson H."/>
        </authorList>
    </citation>
    <scope>NUCLEOTIDE SEQUENCE</scope>
    <source>
        <strain evidence="2">CBS 731.68</strain>
    </source>
</reference>
<proteinExistence type="predicted"/>
<dbReference type="GeneID" id="87833498"/>
<gene>
    <name evidence="2" type="ORF">N657DRAFT_684896</name>
</gene>